<accession>A0ABT1HJU6</accession>
<dbReference type="RefSeq" id="WP_253663162.1">
    <property type="nucleotide sequence ID" value="NZ_BAAAJQ010000003.1"/>
</dbReference>
<evidence type="ECO:0000256" key="3">
    <source>
        <dbReference type="ARBA" id="ARBA00022842"/>
    </source>
</evidence>
<protein>
    <submittedName>
        <fullName evidence="4">Citrate lyase beta subunit</fullName>
    </submittedName>
</protein>
<name>A0ABT1HJU6_9NOCA</name>
<keyword evidence="3" id="KW-0460">Magnesium</keyword>
<dbReference type="InterPro" id="IPR039480">
    <property type="entry name" value="C-C_Bond_Lyase-like"/>
</dbReference>
<keyword evidence="2" id="KW-0479">Metal-binding</keyword>
<dbReference type="EMBL" id="JAMTCJ010000004">
    <property type="protein sequence ID" value="MCP2178217.1"/>
    <property type="molecule type" value="Genomic_DNA"/>
</dbReference>
<evidence type="ECO:0000313" key="4">
    <source>
        <dbReference type="EMBL" id="MCP2178217.1"/>
    </source>
</evidence>
<comment type="cofactor">
    <cofactor evidence="1">
        <name>Mg(2+)</name>
        <dbReference type="ChEBI" id="CHEBI:18420"/>
    </cofactor>
</comment>
<dbReference type="SUPFAM" id="SSF51621">
    <property type="entry name" value="Phosphoenolpyruvate/pyruvate domain"/>
    <property type="match status" value="1"/>
</dbReference>
<dbReference type="InterPro" id="IPR015813">
    <property type="entry name" value="Pyrv/PenolPyrv_kinase-like_dom"/>
</dbReference>
<dbReference type="Gene3D" id="3.20.20.60">
    <property type="entry name" value="Phosphoenolpyruvate-binding domains"/>
    <property type="match status" value="2"/>
</dbReference>
<keyword evidence="5" id="KW-1185">Reference proteome</keyword>
<proteinExistence type="predicted"/>
<organism evidence="4 5">
    <name type="scientific">Williamsia maris</name>
    <dbReference type="NCBI Taxonomy" id="72806"/>
    <lineage>
        <taxon>Bacteria</taxon>
        <taxon>Bacillati</taxon>
        <taxon>Actinomycetota</taxon>
        <taxon>Actinomycetes</taxon>
        <taxon>Mycobacteriales</taxon>
        <taxon>Nocardiaceae</taxon>
        <taxon>Williamsia</taxon>
    </lineage>
</organism>
<evidence type="ECO:0000256" key="2">
    <source>
        <dbReference type="ARBA" id="ARBA00022723"/>
    </source>
</evidence>
<dbReference type="PANTHER" id="PTHR32308:SF10">
    <property type="entry name" value="CITRATE LYASE SUBUNIT BETA"/>
    <property type="match status" value="1"/>
</dbReference>
<gene>
    <name evidence="4" type="ORF">LX13_004058</name>
</gene>
<dbReference type="GO" id="GO:0016829">
    <property type="term" value="F:lyase activity"/>
    <property type="evidence" value="ECO:0007669"/>
    <property type="project" value="UniProtKB-KW"/>
</dbReference>
<keyword evidence="4" id="KW-0456">Lyase</keyword>
<sequence length="404" mass="44217">MTSTATTGRTVTHFPMLDESELARLFHRRPQPIPVDSDRELLATALGATLYIPAIRDGLVSLVERAAAAGSVSIVIDLEDAVPDDAVTAGLHAVVTALDTLARRGGPLLFVRVRSADQIDALIAEMTTGADILAGFAIPKFDSSCGRDYLTRIDRASDVVGRRLYAMPIIETPDVLHLETRGDELRAIAELLAEFRESVLTVRIGATDLCGTFGIRRDPDLTIYDVHPVASVIAAVVNILGRRDGTGFVITGPVWEYYNAHERMFRPLLRNTPFKEIDAVRFRTHLVSRDLDGLLRELVLDRANGLQGKTVIHPTHVNVVHSMCTVSHEEYVDALAVLGVDDEQAGPDAAGDIGGVLPSEYRNKMNERRPHRAWAERTLTRATVFGVTRPDVAVIELLTAVVDR</sequence>
<comment type="caution">
    <text evidence="4">The sequence shown here is derived from an EMBL/GenBank/DDBJ whole genome shotgun (WGS) entry which is preliminary data.</text>
</comment>
<reference evidence="4 5" key="1">
    <citation type="submission" date="2022-06" db="EMBL/GenBank/DDBJ databases">
        <title>Genomic Encyclopedia of Archaeal and Bacterial Type Strains, Phase II (KMG-II): from individual species to whole genera.</title>
        <authorList>
            <person name="Goeker M."/>
        </authorList>
    </citation>
    <scope>NUCLEOTIDE SEQUENCE [LARGE SCALE GENOMIC DNA]</scope>
    <source>
        <strain evidence="4 5">DSM 44693</strain>
    </source>
</reference>
<dbReference type="InterPro" id="IPR040442">
    <property type="entry name" value="Pyrv_kinase-like_dom_sf"/>
</dbReference>
<evidence type="ECO:0000313" key="5">
    <source>
        <dbReference type="Proteomes" id="UP001206895"/>
    </source>
</evidence>
<evidence type="ECO:0000256" key="1">
    <source>
        <dbReference type="ARBA" id="ARBA00001946"/>
    </source>
</evidence>
<dbReference type="Pfam" id="PF15617">
    <property type="entry name" value="C-C_Bond_Lyase"/>
    <property type="match status" value="1"/>
</dbReference>
<dbReference type="Proteomes" id="UP001206895">
    <property type="component" value="Unassembled WGS sequence"/>
</dbReference>
<dbReference type="PANTHER" id="PTHR32308">
    <property type="entry name" value="LYASE BETA SUBUNIT, PUTATIVE (AFU_ORTHOLOGUE AFUA_4G13030)-RELATED"/>
    <property type="match status" value="1"/>
</dbReference>